<dbReference type="PROSITE" id="PS50851">
    <property type="entry name" value="CHEW"/>
    <property type="match status" value="1"/>
</dbReference>
<evidence type="ECO:0000256" key="4">
    <source>
        <dbReference type="ARBA" id="ARBA00022500"/>
    </source>
</evidence>
<evidence type="ECO:0000259" key="6">
    <source>
        <dbReference type="PROSITE" id="PS50851"/>
    </source>
</evidence>
<dbReference type="GO" id="GO:0005829">
    <property type="term" value="C:cytosol"/>
    <property type="evidence" value="ECO:0007669"/>
    <property type="project" value="TreeGrafter"/>
</dbReference>
<dbReference type="CDD" id="cd00732">
    <property type="entry name" value="CheW"/>
    <property type="match status" value="1"/>
</dbReference>
<dbReference type="InterPro" id="IPR036061">
    <property type="entry name" value="CheW-like_dom_sf"/>
</dbReference>
<feature type="region of interest" description="Disordered" evidence="5">
    <location>
        <begin position="1"/>
        <end position="21"/>
    </location>
</feature>
<comment type="subcellular location">
    <subcellularLocation>
        <location evidence="1">Cytoplasm</location>
    </subcellularLocation>
</comment>
<feature type="domain" description="CheW-like" evidence="6">
    <location>
        <begin position="20"/>
        <end position="160"/>
    </location>
</feature>
<dbReference type="AlphaFoldDB" id="A0A383XQW0"/>
<dbReference type="GO" id="GO:0007165">
    <property type="term" value="P:signal transduction"/>
    <property type="evidence" value="ECO:0007669"/>
    <property type="project" value="InterPro"/>
</dbReference>
<sequence length="173" mass="19253">MDEDARAQPHLSEQESNEPTQEFLTFRLGDEEYGVDILKVQEIRGYDTVTKIPDAPEYVKGVINLRGTIMPVVDLRLRFRLGEPRYDEFTVMIILHLESRKVGIVVDSVSDVLNLRESQMLPPPEFGGHLNANSIRGLGSAGERLVILIDIERFMASEDMALSTAAPAAAVSN</sequence>
<evidence type="ECO:0000256" key="5">
    <source>
        <dbReference type="SAM" id="MobiDB-lite"/>
    </source>
</evidence>
<organism evidence="7 8">
    <name type="scientific">Abyssibacter profundi</name>
    <dbReference type="NCBI Taxonomy" id="2182787"/>
    <lineage>
        <taxon>Bacteria</taxon>
        <taxon>Pseudomonadati</taxon>
        <taxon>Pseudomonadota</taxon>
        <taxon>Gammaproteobacteria</taxon>
        <taxon>Chromatiales</taxon>
        <taxon>Oceanococcaceae</taxon>
        <taxon>Abyssibacter</taxon>
    </lineage>
</organism>
<reference evidence="7 8" key="1">
    <citation type="submission" date="2018-05" db="EMBL/GenBank/DDBJ databases">
        <title>Abyssibacter profundi OUC007T gen. nov., sp. nov, a marine bacterium isolated from seawater of the Mariana Trench.</title>
        <authorList>
            <person name="Zhou S."/>
        </authorList>
    </citation>
    <scope>NUCLEOTIDE SEQUENCE [LARGE SCALE GENOMIC DNA]</scope>
    <source>
        <strain evidence="7 8">OUC007</strain>
    </source>
</reference>
<dbReference type="PANTHER" id="PTHR22617">
    <property type="entry name" value="CHEMOTAXIS SENSOR HISTIDINE KINASE-RELATED"/>
    <property type="match status" value="1"/>
</dbReference>
<dbReference type="FunFam" id="2.40.50.180:FF:000002">
    <property type="entry name" value="Chemotaxis protein CheW"/>
    <property type="match status" value="1"/>
</dbReference>
<dbReference type="InterPro" id="IPR002545">
    <property type="entry name" value="CheW-lke_dom"/>
</dbReference>
<gene>
    <name evidence="7" type="ORF">DEH80_14655</name>
</gene>
<keyword evidence="4" id="KW-0145">Chemotaxis</keyword>
<dbReference type="SUPFAM" id="SSF50341">
    <property type="entry name" value="CheW-like"/>
    <property type="match status" value="1"/>
</dbReference>
<dbReference type="Proteomes" id="UP000251800">
    <property type="component" value="Unassembled WGS sequence"/>
</dbReference>
<keyword evidence="3" id="KW-0963">Cytoplasm</keyword>
<dbReference type="EMBL" id="QEQK01000015">
    <property type="protein sequence ID" value="PWN55014.1"/>
    <property type="molecule type" value="Genomic_DNA"/>
</dbReference>
<dbReference type="GO" id="GO:0006935">
    <property type="term" value="P:chemotaxis"/>
    <property type="evidence" value="ECO:0007669"/>
    <property type="project" value="UniProtKB-KW"/>
</dbReference>
<evidence type="ECO:0000256" key="3">
    <source>
        <dbReference type="ARBA" id="ARBA00022490"/>
    </source>
</evidence>
<proteinExistence type="predicted"/>
<dbReference type="PANTHER" id="PTHR22617:SF45">
    <property type="entry name" value="CHEMOTAXIS PROTEIN CHEW"/>
    <property type="match status" value="1"/>
</dbReference>
<evidence type="ECO:0000256" key="1">
    <source>
        <dbReference type="ARBA" id="ARBA00004496"/>
    </source>
</evidence>
<protein>
    <recommendedName>
        <fullName evidence="2">Chemotaxis protein CheW</fullName>
    </recommendedName>
</protein>
<accession>A0A383XQW0</accession>
<comment type="caution">
    <text evidence="7">The sequence shown here is derived from an EMBL/GenBank/DDBJ whole genome shotgun (WGS) entry which is preliminary data.</text>
</comment>
<dbReference type="Gene3D" id="2.30.30.40">
    <property type="entry name" value="SH3 Domains"/>
    <property type="match status" value="1"/>
</dbReference>
<dbReference type="SMART" id="SM00260">
    <property type="entry name" value="CheW"/>
    <property type="match status" value="1"/>
</dbReference>
<dbReference type="InterPro" id="IPR039315">
    <property type="entry name" value="CheW"/>
</dbReference>
<dbReference type="Pfam" id="PF01584">
    <property type="entry name" value="CheW"/>
    <property type="match status" value="1"/>
</dbReference>
<evidence type="ECO:0000313" key="7">
    <source>
        <dbReference type="EMBL" id="PWN55014.1"/>
    </source>
</evidence>
<dbReference type="OrthoDB" id="9790406at2"/>
<keyword evidence="8" id="KW-1185">Reference proteome</keyword>
<name>A0A383XQW0_9GAMM</name>
<dbReference type="Gene3D" id="2.40.50.180">
    <property type="entry name" value="CheA-289, Domain 4"/>
    <property type="match status" value="1"/>
</dbReference>
<evidence type="ECO:0000256" key="2">
    <source>
        <dbReference type="ARBA" id="ARBA00021483"/>
    </source>
</evidence>
<evidence type="ECO:0000313" key="8">
    <source>
        <dbReference type="Proteomes" id="UP000251800"/>
    </source>
</evidence>